<comment type="caution">
    <text evidence="9">The sequence shown here is derived from an EMBL/GenBank/DDBJ whole genome shotgun (WGS) entry which is preliminary data.</text>
</comment>
<dbReference type="NCBIfam" id="TIGR00365">
    <property type="entry name" value="Grx4 family monothiol glutaredoxin"/>
    <property type="match status" value="1"/>
</dbReference>
<dbReference type="SUPFAM" id="SSF52833">
    <property type="entry name" value="Thioredoxin-like"/>
    <property type="match status" value="1"/>
</dbReference>
<name>A0AA38IHB7_9CUCU</name>
<dbReference type="InterPro" id="IPR004480">
    <property type="entry name" value="Monothiol_GRX-rel"/>
</dbReference>
<evidence type="ECO:0000259" key="8">
    <source>
        <dbReference type="Pfam" id="PF00462"/>
    </source>
</evidence>
<accession>A0AA38IHB7</accession>
<dbReference type="InterPro" id="IPR033658">
    <property type="entry name" value="GRX_PICOT-like"/>
</dbReference>
<feature type="domain" description="Glutaredoxin" evidence="8">
    <location>
        <begin position="40"/>
        <end position="104"/>
    </location>
</feature>
<dbReference type="PANTHER" id="PTHR10293">
    <property type="entry name" value="GLUTAREDOXIN FAMILY MEMBER"/>
    <property type="match status" value="1"/>
</dbReference>
<protein>
    <recommendedName>
        <fullName evidence="6">Glutaredoxin-related protein 5, mitochondrial</fullName>
    </recommendedName>
    <alternativeName>
        <fullName evidence="7">Monothiol glutaredoxin-5</fullName>
    </alternativeName>
</protein>
<dbReference type="FunFam" id="3.40.30.10:FF:000005">
    <property type="entry name" value="Glutaredoxin 5"/>
    <property type="match status" value="1"/>
</dbReference>
<dbReference type="Gene3D" id="3.40.30.10">
    <property type="entry name" value="Glutaredoxin"/>
    <property type="match status" value="1"/>
</dbReference>
<dbReference type="GO" id="GO:0005759">
    <property type="term" value="C:mitochondrial matrix"/>
    <property type="evidence" value="ECO:0007669"/>
    <property type="project" value="TreeGrafter"/>
</dbReference>
<evidence type="ECO:0000313" key="10">
    <source>
        <dbReference type="Proteomes" id="UP001168821"/>
    </source>
</evidence>
<evidence type="ECO:0000313" key="9">
    <source>
        <dbReference type="EMBL" id="KAJ3657913.1"/>
    </source>
</evidence>
<dbReference type="PANTHER" id="PTHR10293:SF16">
    <property type="entry name" value="GLUTAREDOXIN-RELATED PROTEIN 5, MITOCHONDRIAL"/>
    <property type="match status" value="1"/>
</dbReference>
<evidence type="ECO:0000256" key="3">
    <source>
        <dbReference type="ARBA" id="ARBA00023004"/>
    </source>
</evidence>
<dbReference type="CDD" id="cd03028">
    <property type="entry name" value="GRX_PICOT_like"/>
    <property type="match status" value="1"/>
</dbReference>
<organism evidence="9 10">
    <name type="scientific">Zophobas morio</name>
    <dbReference type="NCBI Taxonomy" id="2755281"/>
    <lineage>
        <taxon>Eukaryota</taxon>
        <taxon>Metazoa</taxon>
        <taxon>Ecdysozoa</taxon>
        <taxon>Arthropoda</taxon>
        <taxon>Hexapoda</taxon>
        <taxon>Insecta</taxon>
        <taxon>Pterygota</taxon>
        <taxon>Neoptera</taxon>
        <taxon>Endopterygota</taxon>
        <taxon>Coleoptera</taxon>
        <taxon>Polyphaga</taxon>
        <taxon>Cucujiformia</taxon>
        <taxon>Tenebrionidae</taxon>
        <taxon>Zophobas</taxon>
    </lineage>
</organism>
<keyword evidence="2" id="KW-0479">Metal-binding</keyword>
<dbReference type="Pfam" id="PF00462">
    <property type="entry name" value="Glutaredoxin"/>
    <property type="match status" value="1"/>
</dbReference>
<dbReference type="GO" id="GO:0051537">
    <property type="term" value="F:2 iron, 2 sulfur cluster binding"/>
    <property type="evidence" value="ECO:0007669"/>
    <property type="project" value="UniProtKB-KW"/>
</dbReference>
<evidence type="ECO:0000256" key="6">
    <source>
        <dbReference type="ARBA" id="ARBA00067456"/>
    </source>
</evidence>
<dbReference type="GO" id="GO:0046872">
    <property type="term" value="F:metal ion binding"/>
    <property type="evidence" value="ECO:0007669"/>
    <property type="project" value="UniProtKB-KW"/>
</dbReference>
<gene>
    <name evidence="9" type="ORF">Zmor_009689</name>
</gene>
<dbReference type="Proteomes" id="UP001168821">
    <property type="component" value="Unassembled WGS sequence"/>
</dbReference>
<evidence type="ECO:0000256" key="5">
    <source>
        <dbReference type="ARBA" id="ARBA00023284"/>
    </source>
</evidence>
<evidence type="ECO:0000256" key="7">
    <source>
        <dbReference type="ARBA" id="ARBA00076083"/>
    </source>
</evidence>
<keyword evidence="5" id="KW-0676">Redox-active center</keyword>
<dbReference type="InterPro" id="IPR036249">
    <property type="entry name" value="Thioredoxin-like_sf"/>
</dbReference>
<dbReference type="AlphaFoldDB" id="A0AA38IHB7"/>
<evidence type="ECO:0000256" key="1">
    <source>
        <dbReference type="ARBA" id="ARBA00022714"/>
    </source>
</evidence>
<reference evidence="9" key="1">
    <citation type="journal article" date="2023" name="G3 (Bethesda)">
        <title>Whole genome assemblies of Zophobas morio and Tenebrio molitor.</title>
        <authorList>
            <person name="Kaur S."/>
            <person name="Stinson S.A."/>
            <person name="diCenzo G.C."/>
        </authorList>
    </citation>
    <scope>NUCLEOTIDE SEQUENCE</scope>
    <source>
        <strain evidence="9">QUZm001</strain>
    </source>
</reference>
<keyword evidence="10" id="KW-1185">Reference proteome</keyword>
<dbReference type="EMBL" id="JALNTZ010000003">
    <property type="protein sequence ID" value="KAJ3657913.1"/>
    <property type="molecule type" value="Genomic_DNA"/>
</dbReference>
<sequence>MNLNIFSKSNNLLRTAASLARFYSAKPAEEIQKMVNNNKVVVFMKGVPEQPRCGFSNAVVQIMRMHGVKYEAHDVLADEALRQGIKDFSNWPTIPQVFINGEFVGGCDILLQMHRSGDLIEELEKVGIKSALLIEKEQEEEKKSP</sequence>
<keyword evidence="1" id="KW-0001">2Fe-2S</keyword>
<evidence type="ECO:0000256" key="4">
    <source>
        <dbReference type="ARBA" id="ARBA00023014"/>
    </source>
</evidence>
<dbReference type="InterPro" id="IPR002109">
    <property type="entry name" value="Glutaredoxin"/>
</dbReference>
<keyword evidence="4" id="KW-0411">Iron-sulfur</keyword>
<proteinExistence type="predicted"/>
<evidence type="ECO:0000256" key="2">
    <source>
        <dbReference type="ARBA" id="ARBA00022723"/>
    </source>
</evidence>
<keyword evidence="3" id="KW-0408">Iron</keyword>
<dbReference type="PROSITE" id="PS51354">
    <property type="entry name" value="GLUTAREDOXIN_2"/>
    <property type="match status" value="1"/>
</dbReference>